<accession>A0A392R5M0</accession>
<feature type="domain" description="Phospholipase D C-terminal" evidence="3">
    <location>
        <begin position="45"/>
        <end position="117"/>
    </location>
</feature>
<name>A0A392R5M0_9FABA</name>
<evidence type="ECO:0000256" key="2">
    <source>
        <dbReference type="ARBA" id="ARBA00023098"/>
    </source>
</evidence>
<dbReference type="AlphaFoldDB" id="A0A392R5M0"/>
<dbReference type="Pfam" id="PF12357">
    <property type="entry name" value="PLD_C"/>
    <property type="match status" value="1"/>
</dbReference>
<evidence type="ECO:0000256" key="1">
    <source>
        <dbReference type="ARBA" id="ARBA00022737"/>
    </source>
</evidence>
<comment type="caution">
    <text evidence="4">The sequence shown here is derived from an EMBL/GenBank/DDBJ whole genome shotgun (WGS) entry which is preliminary data.</text>
</comment>
<proteinExistence type="predicted"/>
<sequence length="128" mass="14483">MDGQRDTEIAIGGYQTQDGVDHCMSKGDIHAYRMSMWYEHTGSAEKLFLEPESLECVQRMCSIGDKMWKIYSSEEIVDMEGVHLVTYPMRVTQDGSVKDLTNGEDHFPDTKSLVKGTRSKLLPSIMTT</sequence>
<dbReference type="GO" id="GO:0005886">
    <property type="term" value="C:plasma membrane"/>
    <property type="evidence" value="ECO:0007669"/>
    <property type="project" value="TreeGrafter"/>
</dbReference>
<dbReference type="GO" id="GO:0004630">
    <property type="term" value="F:phospholipase D activity"/>
    <property type="evidence" value="ECO:0007669"/>
    <property type="project" value="TreeGrafter"/>
</dbReference>
<protein>
    <submittedName>
        <fullName evidence="4">Phospholipase D epsilon-like</fullName>
    </submittedName>
</protein>
<dbReference type="InterPro" id="IPR015679">
    <property type="entry name" value="PLipase_D_fam"/>
</dbReference>
<dbReference type="GO" id="GO:0009395">
    <property type="term" value="P:phospholipid catabolic process"/>
    <property type="evidence" value="ECO:0007669"/>
    <property type="project" value="TreeGrafter"/>
</dbReference>
<dbReference type="Proteomes" id="UP000265520">
    <property type="component" value="Unassembled WGS sequence"/>
</dbReference>
<evidence type="ECO:0000313" key="4">
    <source>
        <dbReference type="EMBL" id="MCI31908.1"/>
    </source>
</evidence>
<keyword evidence="5" id="KW-1185">Reference proteome</keyword>
<reference evidence="4 5" key="1">
    <citation type="journal article" date="2018" name="Front. Plant Sci.">
        <title>Red Clover (Trifolium pratense) and Zigzag Clover (T. medium) - A Picture of Genomic Similarities and Differences.</title>
        <authorList>
            <person name="Dluhosova J."/>
            <person name="Istvanek J."/>
            <person name="Nedelnik J."/>
            <person name="Repkova J."/>
        </authorList>
    </citation>
    <scope>NUCLEOTIDE SEQUENCE [LARGE SCALE GENOMIC DNA]</scope>
    <source>
        <strain evidence="5">cv. 10/8</strain>
        <tissue evidence="4">Leaf</tissue>
    </source>
</reference>
<dbReference type="PANTHER" id="PTHR18896">
    <property type="entry name" value="PHOSPHOLIPASE D"/>
    <property type="match status" value="1"/>
</dbReference>
<dbReference type="InterPro" id="IPR024632">
    <property type="entry name" value="PLipase_D_C"/>
</dbReference>
<evidence type="ECO:0000259" key="3">
    <source>
        <dbReference type="Pfam" id="PF12357"/>
    </source>
</evidence>
<evidence type="ECO:0000313" key="5">
    <source>
        <dbReference type="Proteomes" id="UP000265520"/>
    </source>
</evidence>
<keyword evidence="1" id="KW-0677">Repeat</keyword>
<dbReference type="EMBL" id="LXQA010191069">
    <property type="protein sequence ID" value="MCI31908.1"/>
    <property type="molecule type" value="Genomic_DNA"/>
</dbReference>
<dbReference type="PANTHER" id="PTHR18896:SF137">
    <property type="entry name" value="PHOSPHOLIPASE D ALPHA 4"/>
    <property type="match status" value="1"/>
</dbReference>
<organism evidence="4 5">
    <name type="scientific">Trifolium medium</name>
    <dbReference type="NCBI Taxonomy" id="97028"/>
    <lineage>
        <taxon>Eukaryota</taxon>
        <taxon>Viridiplantae</taxon>
        <taxon>Streptophyta</taxon>
        <taxon>Embryophyta</taxon>
        <taxon>Tracheophyta</taxon>
        <taxon>Spermatophyta</taxon>
        <taxon>Magnoliopsida</taxon>
        <taxon>eudicotyledons</taxon>
        <taxon>Gunneridae</taxon>
        <taxon>Pentapetalae</taxon>
        <taxon>rosids</taxon>
        <taxon>fabids</taxon>
        <taxon>Fabales</taxon>
        <taxon>Fabaceae</taxon>
        <taxon>Papilionoideae</taxon>
        <taxon>50 kb inversion clade</taxon>
        <taxon>NPAAA clade</taxon>
        <taxon>Hologalegina</taxon>
        <taxon>IRL clade</taxon>
        <taxon>Trifolieae</taxon>
        <taxon>Trifolium</taxon>
    </lineage>
</organism>
<keyword evidence="2" id="KW-0443">Lipid metabolism</keyword>